<name>A0A1H9HSB4_9RHOB</name>
<dbReference type="EMBL" id="FOEP01000010">
    <property type="protein sequence ID" value="SEQ65213.1"/>
    <property type="molecule type" value="Genomic_DNA"/>
</dbReference>
<accession>A0A1H9HSB4</accession>
<organism evidence="2 3">
    <name type="scientific">Thalassovita taeanensis</name>
    <dbReference type="NCBI Taxonomy" id="657014"/>
    <lineage>
        <taxon>Bacteria</taxon>
        <taxon>Pseudomonadati</taxon>
        <taxon>Pseudomonadota</taxon>
        <taxon>Alphaproteobacteria</taxon>
        <taxon>Rhodobacterales</taxon>
        <taxon>Roseobacteraceae</taxon>
        <taxon>Thalassovita</taxon>
    </lineage>
</organism>
<reference evidence="2 3" key="1">
    <citation type="submission" date="2016-10" db="EMBL/GenBank/DDBJ databases">
        <authorList>
            <person name="de Groot N.N."/>
        </authorList>
    </citation>
    <scope>NUCLEOTIDE SEQUENCE [LARGE SCALE GENOMIC DNA]</scope>
    <source>
        <strain evidence="2 3">DSM 22007</strain>
    </source>
</reference>
<sequence length="147" mass="15786">MDTSLPSREALKAHAKRLRNSMDAAGTPISHALALEAVAQQWGYRDWNTLSARAEAAPAIRWQIGQAVQGHYLGQGFTGRIKAAHQSGGGYWRLTLVFDTPVDVVTSPLFSSFRKQINCTVNSQGVTVAATSDGQPHVVLRARSGGS</sequence>
<dbReference type="AlphaFoldDB" id="A0A1H9HSB4"/>
<gene>
    <name evidence="2" type="ORF">SAMN04488092_11064</name>
</gene>
<dbReference type="STRING" id="657014.SAMN04488092_11064"/>
<proteinExistence type="predicted"/>
<dbReference type="Pfam" id="PF20066">
    <property type="entry name" value="Glyoxalase_8"/>
    <property type="match status" value="1"/>
</dbReference>
<dbReference type="InterPro" id="IPR045517">
    <property type="entry name" value="Glyoxalase_8"/>
</dbReference>
<evidence type="ECO:0000313" key="3">
    <source>
        <dbReference type="Proteomes" id="UP000198634"/>
    </source>
</evidence>
<evidence type="ECO:0000313" key="2">
    <source>
        <dbReference type="EMBL" id="SEQ65213.1"/>
    </source>
</evidence>
<feature type="domain" description="Glyoxalase-related protein" evidence="1">
    <location>
        <begin position="1"/>
        <end position="141"/>
    </location>
</feature>
<dbReference type="OrthoDB" id="7350221at2"/>
<keyword evidence="3" id="KW-1185">Reference proteome</keyword>
<evidence type="ECO:0000259" key="1">
    <source>
        <dbReference type="Pfam" id="PF20066"/>
    </source>
</evidence>
<dbReference type="Proteomes" id="UP000198634">
    <property type="component" value="Unassembled WGS sequence"/>
</dbReference>
<protein>
    <recommendedName>
        <fullName evidence="1">Glyoxalase-related protein domain-containing protein</fullName>
    </recommendedName>
</protein>
<dbReference type="RefSeq" id="WP_090270374.1">
    <property type="nucleotide sequence ID" value="NZ_FOEP01000010.1"/>
</dbReference>